<evidence type="ECO:0000256" key="5">
    <source>
        <dbReference type="ARBA" id="ARBA00022989"/>
    </source>
</evidence>
<protein>
    <submittedName>
        <fullName evidence="10">Rhomboid family intramembrane serine protease</fullName>
        <ecNumber evidence="10">3.4.21.-</ecNumber>
    </submittedName>
</protein>
<dbReference type="InterPro" id="IPR035952">
    <property type="entry name" value="Rhomboid-like_sf"/>
</dbReference>
<gene>
    <name evidence="10" type="ORF">AB0C36_07810</name>
</gene>
<feature type="transmembrane region" description="Helical" evidence="8">
    <location>
        <begin position="192"/>
        <end position="216"/>
    </location>
</feature>
<keyword evidence="11" id="KW-1185">Reference proteome</keyword>
<dbReference type="Pfam" id="PF01694">
    <property type="entry name" value="Rhomboid"/>
    <property type="match status" value="1"/>
</dbReference>
<dbReference type="Gene3D" id="1.20.1540.10">
    <property type="entry name" value="Rhomboid-like"/>
    <property type="match status" value="1"/>
</dbReference>
<organism evidence="10 11">
    <name type="scientific">Streptodolium elevatio</name>
    <dbReference type="NCBI Taxonomy" id="3157996"/>
    <lineage>
        <taxon>Bacteria</taxon>
        <taxon>Bacillati</taxon>
        <taxon>Actinomycetota</taxon>
        <taxon>Actinomycetes</taxon>
        <taxon>Kitasatosporales</taxon>
        <taxon>Streptomycetaceae</taxon>
        <taxon>Streptodolium</taxon>
    </lineage>
</organism>
<evidence type="ECO:0000256" key="1">
    <source>
        <dbReference type="ARBA" id="ARBA00004141"/>
    </source>
</evidence>
<feature type="transmembrane region" description="Helical" evidence="8">
    <location>
        <begin position="228"/>
        <end position="248"/>
    </location>
</feature>
<comment type="subcellular location">
    <subcellularLocation>
        <location evidence="1">Membrane</location>
        <topology evidence="1">Multi-pass membrane protein</topology>
    </subcellularLocation>
</comment>
<keyword evidence="10" id="KW-0378">Hydrolase</keyword>
<accession>A0ABV3DCB6</accession>
<dbReference type="GO" id="GO:0006508">
    <property type="term" value="P:proteolysis"/>
    <property type="evidence" value="ECO:0007669"/>
    <property type="project" value="UniProtKB-KW"/>
</dbReference>
<evidence type="ECO:0000256" key="8">
    <source>
        <dbReference type="SAM" id="Phobius"/>
    </source>
</evidence>
<evidence type="ECO:0000256" key="6">
    <source>
        <dbReference type="ARBA" id="ARBA00023136"/>
    </source>
</evidence>
<evidence type="ECO:0000256" key="2">
    <source>
        <dbReference type="ARBA" id="ARBA00022475"/>
    </source>
</evidence>
<feature type="transmembrane region" description="Helical" evidence="8">
    <location>
        <begin position="16"/>
        <end position="35"/>
    </location>
</feature>
<sequence length="299" mass="31898">MLLPVHDANPVRRTPVVTYALIVLNVVIFLVSPLSGFGSGDVDPEARVCAENGYYYEYGAIPKELVGGGGIVDPPDIVATERGPVRCATAPDPDKIPELSVLFAMFMHGGWVHLIGNMLYLYVFGNNVEDRMGRGHFTLFYLAAGYLATYGFALLNPGSAQPLVGASGAIAAVLGAYLYLYPKARVTSLVPLLLFLPLRFPAWAVLGFYFVLQWLYFQGLGVNGDADVAYSAHLVGFAAGFVYAWALYHRRRAPRTPVDAPAPGASGAPEPLVHAFPAAPVIPPPPTYPPPGTPSGPNG</sequence>
<keyword evidence="6 8" id="KW-0472">Membrane</keyword>
<keyword evidence="10" id="KW-0645">Protease</keyword>
<feature type="transmembrane region" description="Helical" evidence="8">
    <location>
        <begin position="101"/>
        <end position="125"/>
    </location>
</feature>
<feature type="transmembrane region" description="Helical" evidence="8">
    <location>
        <begin position="137"/>
        <end position="155"/>
    </location>
</feature>
<dbReference type="Proteomes" id="UP001551482">
    <property type="component" value="Unassembled WGS sequence"/>
</dbReference>
<dbReference type="GO" id="GO:0008233">
    <property type="term" value="F:peptidase activity"/>
    <property type="evidence" value="ECO:0007669"/>
    <property type="project" value="UniProtKB-KW"/>
</dbReference>
<keyword evidence="5 8" id="KW-1133">Transmembrane helix</keyword>
<evidence type="ECO:0000313" key="10">
    <source>
        <dbReference type="EMBL" id="MEU8133397.1"/>
    </source>
</evidence>
<name>A0ABV3DCB6_9ACTN</name>
<keyword evidence="2" id="KW-1003">Cell membrane</keyword>
<dbReference type="InterPro" id="IPR022764">
    <property type="entry name" value="Peptidase_S54_rhomboid_dom"/>
</dbReference>
<dbReference type="SUPFAM" id="SSF144091">
    <property type="entry name" value="Rhomboid-like"/>
    <property type="match status" value="1"/>
</dbReference>
<dbReference type="EMBL" id="JBEZFP010000013">
    <property type="protein sequence ID" value="MEU8133397.1"/>
    <property type="molecule type" value="Genomic_DNA"/>
</dbReference>
<feature type="transmembrane region" description="Helical" evidence="8">
    <location>
        <begin position="161"/>
        <end position="180"/>
    </location>
</feature>
<feature type="region of interest" description="Disordered" evidence="7">
    <location>
        <begin position="258"/>
        <end position="299"/>
    </location>
</feature>
<dbReference type="PANTHER" id="PTHR43066">
    <property type="entry name" value="RHOMBOID-RELATED PROTEIN"/>
    <property type="match status" value="1"/>
</dbReference>
<dbReference type="PANTHER" id="PTHR43066:SF26">
    <property type="entry name" value="RHOMBOID PROTEASE GLPG"/>
    <property type="match status" value="1"/>
</dbReference>
<reference evidence="10 11" key="1">
    <citation type="submission" date="2024-06" db="EMBL/GenBank/DDBJ databases">
        <title>The Natural Products Discovery Center: Release of the First 8490 Sequenced Strains for Exploring Actinobacteria Biosynthetic Diversity.</title>
        <authorList>
            <person name="Kalkreuter E."/>
            <person name="Kautsar S.A."/>
            <person name="Yang D."/>
            <person name="Bader C.D."/>
            <person name="Teijaro C.N."/>
            <person name="Fluegel L."/>
            <person name="Davis C.M."/>
            <person name="Simpson J.R."/>
            <person name="Lauterbach L."/>
            <person name="Steele A.D."/>
            <person name="Gui C."/>
            <person name="Meng S."/>
            <person name="Li G."/>
            <person name="Viehrig K."/>
            <person name="Ye F."/>
            <person name="Su P."/>
            <person name="Kiefer A.F."/>
            <person name="Nichols A."/>
            <person name="Cepeda A.J."/>
            <person name="Yan W."/>
            <person name="Fan B."/>
            <person name="Jiang Y."/>
            <person name="Adhikari A."/>
            <person name="Zheng C.-J."/>
            <person name="Schuster L."/>
            <person name="Cowan T.M."/>
            <person name="Smanski M.J."/>
            <person name="Chevrette M.G."/>
            <person name="De Carvalho L.P.S."/>
            <person name="Shen B."/>
        </authorList>
    </citation>
    <scope>NUCLEOTIDE SEQUENCE [LARGE SCALE GENOMIC DNA]</scope>
    <source>
        <strain evidence="10 11">NPDC048946</strain>
    </source>
</reference>
<feature type="compositionally biased region" description="Pro residues" evidence="7">
    <location>
        <begin position="280"/>
        <end position="299"/>
    </location>
</feature>
<evidence type="ECO:0000256" key="7">
    <source>
        <dbReference type="SAM" id="MobiDB-lite"/>
    </source>
</evidence>
<dbReference type="EC" id="3.4.21.-" evidence="10"/>
<feature type="compositionally biased region" description="Low complexity" evidence="7">
    <location>
        <begin position="261"/>
        <end position="271"/>
    </location>
</feature>
<keyword evidence="4 8" id="KW-0812">Transmembrane</keyword>
<dbReference type="RefSeq" id="WP_358350794.1">
    <property type="nucleotide sequence ID" value="NZ_JBEZFP010000013.1"/>
</dbReference>
<keyword evidence="3" id="KW-0997">Cell inner membrane</keyword>
<evidence type="ECO:0000256" key="3">
    <source>
        <dbReference type="ARBA" id="ARBA00022519"/>
    </source>
</evidence>
<evidence type="ECO:0000259" key="9">
    <source>
        <dbReference type="Pfam" id="PF01694"/>
    </source>
</evidence>
<evidence type="ECO:0000256" key="4">
    <source>
        <dbReference type="ARBA" id="ARBA00022692"/>
    </source>
</evidence>
<evidence type="ECO:0000313" key="11">
    <source>
        <dbReference type="Proteomes" id="UP001551482"/>
    </source>
</evidence>
<feature type="domain" description="Peptidase S54 rhomboid" evidence="9">
    <location>
        <begin position="101"/>
        <end position="249"/>
    </location>
</feature>
<comment type="caution">
    <text evidence="10">The sequence shown here is derived from an EMBL/GenBank/DDBJ whole genome shotgun (WGS) entry which is preliminary data.</text>
</comment>
<proteinExistence type="predicted"/>